<evidence type="ECO:0000256" key="7">
    <source>
        <dbReference type="SAM" id="Phobius"/>
    </source>
</evidence>
<comment type="subcellular location">
    <subcellularLocation>
        <location evidence="1">Membrane</location>
        <topology evidence="1">Multi-pass membrane protein</topology>
    </subcellularLocation>
</comment>
<evidence type="ECO:0000313" key="10">
    <source>
        <dbReference type="EMBL" id="VIO55677.1"/>
    </source>
</evidence>
<dbReference type="Proteomes" id="UP000746612">
    <property type="component" value="Unassembled WGS sequence"/>
</dbReference>
<evidence type="ECO:0000256" key="4">
    <source>
        <dbReference type="ARBA" id="ARBA00023136"/>
    </source>
</evidence>
<keyword evidence="2 7" id="KW-0812">Transmembrane</keyword>
<dbReference type="EMBL" id="CAAKMV010000121">
    <property type="protein sequence ID" value="VIO55677.1"/>
    <property type="molecule type" value="Genomic_DNA"/>
</dbReference>
<dbReference type="PANTHER" id="PTHR33048:SF47">
    <property type="entry name" value="INTEGRAL MEMBRANE PROTEIN-RELATED"/>
    <property type="match status" value="1"/>
</dbReference>
<reference evidence="9" key="2">
    <citation type="submission" date="2021-03" db="EMBL/GenBank/DDBJ databases">
        <authorList>
            <person name="Alouane T."/>
            <person name="Langin T."/>
            <person name="Bonhomme L."/>
        </authorList>
    </citation>
    <scope>NUCLEOTIDE SEQUENCE</scope>
    <source>
        <strain evidence="9">MDC_Fg202</strain>
    </source>
</reference>
<gene>
    <name evidence="10" type="ORF">FUG_LOCUS178985</name>
    <name evidence="9" type="ORF">MDCFG202_LOCUS127018</name>
</gene>
<dbReference type="EMBL" id="CAJPIJ010000095">
    <property type="protein sequence ID" value="CAG1974174.1"/>
    <property type="molecule type" value="Genomic_DNA"/>
</dbReference>
<reference evidence="10" key="1">
    <citation type="submission" date="2019-04" db="EMBL/GenBank/DDBJ databases">
        <authorList>
            <person name="Melise S."/>
            <person name="Noan J."/>
            <person name="Okalmin O."/>
        </authorList>
    </citation>
    <scope>NUCLEOTIDE SEQUENCE</scope>
    <source>
        <strain evidence="10">FN9</strain>
    </source>
</reference>
<evidence type="ECO:0000256" key="3">
    <source>
        <dbReference type="ARBA" id="ARBA00022989"/>
    </source>
</evidence>
<accession>A0A4E9D8Q8</accession>
<feature type="compositionally biased region" description="Basic and acidic residues" evidence="6">
    <location>
        <begin position="414"/>
        <end position="429"/>
    </location>
</feature>
<evidence type="ECO:0000313" key="9">
    <source>
        <dbReference type="EMBL" id="CAG1974174.1"/>
    </source>
</evidence>
<feature type="transmembrane region" description="Helical" evidence="7">
    <location>
        <begin position="155"/>
        <end position="172"/>
    </location>
</feature>
<keyword evidence="3 7" id="KW-1133">Transmembrane helix</keyword>
<feature type="region of interest" description="Disordered" evidence="6">
    <location>
        <begin position="414"/>
        <end position="437"/>
    </location>
</feature>
<sequence>MSCAFARISDIINRKLGRGRYSEMDESEGMTLLARVKVDSSDSDGHVISDLNIALIVITSVLVIVRLYVRGIVVRGLGWDDLFALLAWVSLVAYIPTCNTGNWTASTDDGILQGNVTALSCVEVILVTKGVGTHMDKVHKAALVEMFSLMPVDKMLFISSGCFVRLSIVLCLPRIYRARSFMTFIYGASMATIIVSATSLLFLVFSCSPPADVFNAGKPDRQCVSNFTLGRMRQAHSIATTIINIFIMGLTIKAVSTTQRTRAKTVKRLLILILGVFVIVSTFVRVAMLMTTDLSVDTTYKMLRTQAWFPVEVHVGLWCSCLLALEPLVDPGSNPRNYNHYNMRKLSKSSAWDPQDDIWQRDLMTANSKVLIHGEPRDPKGKRKASNADSEVDVDMFENERGIKLTTEFSVHVESSDRPNREGLEERVARTPAWNAF</sequence>
<keyword evidence="4 7" id="KW-0472">Membrane</keyword>
<name>A0A4E9D8Q8_GIBZA</name>
<evidence type="ECO:0000256" key="6">
    <source>
        <dbReference type="SAM" id="MobiDB-lite"/>
    </source>
</evidence>
<feature type="transmembrane region" description="Helical" evidence="7">
    <location>
        <begin position="51"/>
        <end position="69"/>
    </location>
</feature>
<dbReference type="InterPro" id="IPR049326">
    <property type="entry name" value="Rhodopsin_dom_fungi"/>
</dbReference>
<feature type="transmembrane region" description="Helical" evidence="7">
    <location>
        <begin position="184"/>
        <end position="205"/>
    </location>
</feature>
<feature type="transmembrane region" description="Helical" evidence="7">
    <location>
        <begin position="235"/>
        <end position="256"/>
    </location>
</feature>
<evidence type="ECO:0000256" key="2">
    <source>
        <dbReference type="ARBA" id="ARBA00022692"/>
    </source>
</evidence>
<dbReference type="PANTHER" id="PTHR33048">
    <property type="entry name" value="PTH11-LIKE INTEGRAL MEMBRANE PROTEIN (AFU_ORTHOLOGUE AFUA_5G11245)"/>
    <property type="match status" value="1"/>
</dbReference>
<protein>
    <recommendedName>
        <fullName evidence="8">Rhodopsin domain-containing protein</fullName>
    </recommendedName>
</protein>
<feature type="region of interest" description="Disordered" evidence="6">
    <location>
        <begin position="372"/>
        <end position="393"/>
    </location>
</feature>
<feature type="domain" description="Rhodopsin" evidence="8">
    <location>
        <begin position="65"/>
        <end position="329"/>
    </location>
</feature>
<dbReference type="InterPro" id="IPR052337">
    <property type="entry name" value="SAT4-like"/>
</dbReference>
<dbReference type="AlphaFoldDB" id="A0A4E9D8Q8"/>
<proteinExistence type="inferred from homology"/>
<dbReference type="Pfam" id="PF20684">
    <property type="entry name" value="Fung_rhodopsin"/>
    <property type="match status" value="1"/>
</dbReference>
<organism evidence="10">
    <name type="scientific">Gibberella zeae</name>
    <name type="common">Wheat head blight fungus</name>
    <name type="synonym">Fusarium graminearum</name>
    <dbReference type="NCBI Taxonomy" id="5518"/>
    <lineage>
        <taxon>Eukaryota</taxon>
        <taxon>Fungi</taxon>
        <taxon>Dikarya</taxon>
        <taxon>Ascomycota</taxon>
        <taxon>Pezizomycotina</taxon>
        <taxon>Sordariomycetes</taxon>
        <taxon>Hypocreomycetidae</taxon>
        <taxon>Hypocreales</taxon>
        <taxon>Nectriaceae</taxon>
        <taxon>Fusarium</taxon>
    </lineage>
</organism>
<evidence type="ECO:0000256" key="1">
    <source>
        <dbReference type="ARBA" id="ARBA00004141"/>
    </source>
</evidence>
<feature type="transmembrane region" description="Helical" evidence="7">
    <location>
        <begin position="268"/>
        <end position="288"/>
    </location>
</feature>
<evidence type="ECO:0000256" key="5">
    <source>
        <dbReference type="ARBA" id="ARBA00038359"/>
    </source>
</evidence>
<feature type="transmembrane region" description="Helical" evidence="7">
    <location>
        <begin position="76"/>
        <end position="95"/>
    </location>
</feature>
<evidence type="ECO:0000259" key="8">
    <source>
        <dbReference type="Pfam" id="PF20684"/>
    </source>
</evidence>
<dbReference type="GO" id="GO:0016020">
    <property type="term" value="C:membrane"/>
    <property type="evidence" value="ECO:0007669"/>
    <property type="project" value="UniProtKB-SubCell"/>
</dbReference>
<comment type="similarity">
    <text evidence="5">Belongs to the SAT4 family.</text>
</comment>